<evidence type="ECO:0000313" key="2">
    <source>
        <dbReference type="Proteomes" id="UP000325081"/>
    </source>
</evidence>
<dbReference type="AlphaFoldDB" id="A0A5A7P2S2"/>
<keyword evidence="1" id="KW-0808">Transferase</keyword>
<comment type="caution">
    <text evidence="1">The sequence shown here is derived from an EMBL/GenBank/DDBJ whole genome shotgun (WGS) entry which is preliminary data.</text>
</comment>
<protein>
    <submittedName>
        <fullName evidence="1">Polynucleotide adenylyltransferase family protein</fullName>
    </submittedName>
</protein>
<dbReference type="Proteomes" id="UP000325081">
    <property type="component" value="Unassembled WGS sequence"/>
</dbReference>
<sequence length="295" mass="32542">MNQKDEHEHLPCVPIKRLNIKSQSYLQNAIGKLRTFSKKNHNCDGPKLLQVLVSFPLPNRDPPQPAMPPHNSCAHIFSHISPADGKTPSQATGESLSPAELSPLSSSSRMIFLSSVAPKKQMQISITVHPLGPFKLPAVLGTTAKIINLLVLLRKQSFESSMPFLDSSRKSDSNDFCLLPTNLIASFRSRGLQEQFRSISAHSLSTLWGRMDCILGSKLPICSCPTSDILILSKSFFTSAPTEFQYDRTQSFLSSDDAFFLAFPYFLLSPDLWPDPVPESGPLVLLLPLSSSFAK</sequence>
<name>A0A5A7P2S2_STRAF</name>
<dbReference type="GO" id="GO:0016779">
    <property type="term" value="F:nucleotidyltransferase activity"/>
    <property type="evidence" value="ECO:0007669"/>
    <property type="project" value="UniProtKB-KW"/>
</dbReference>
<keyword evidence="1" id="KW-0548">Nucleotidyltransferase</keyword>
<gene>
    <name evidence="1" type="ORF">STAS_02805</name>
</gene>
<keyword evidence="2" id="KW-1185">Reference proteome</keyword>
<proteinExistence type="predicted"/>
<reference evidence="2" key="1">
    <citation type="journal article" date="2019" name="Curr. Biol.">
        <title>Genome Sequence of Striga asiatica Provides Insight into the Evolution of Plant Parasitism.</title>
        <authorList>
            <person name="Yoshida S."/>
            <person name="Kim S."/>
            <person name="Wafula E.K."/>
            <person name="Tanskanen J."/>
            <person name="Kim Y.M."/>
            <person name="Honaas L."/>
            <person name="Yang Z."/>
            <person name="Spallek T."/>
            <person name="Conn C.E."/>
            <person name="Ichihashi Y."/>
            <person name="Cheong K."/>
            <person name="Cui S."/>
            <person name="Der J.P."/>
            <person name="Gundlach H."/>
            <person name="Jiao Y."/>
            <person name="Hori C."/>
            <person name="Ishida J.K."/>
            <person name="Kasahara H."/>
            <person name="Kiba T."/>
            <person name="Kim M.S."/>
            <person name="Koo N."/>
            <person name="Laohavisit A."/>
            <person name="Lee Y.H."/>
            <person name="Lumba S."/>
            <person name="McCourt P."/>
            <person name="Mortimer J.C."/>
            <person name="Mutuku J.M."/>
            <person name="Nomura T."/>
            <person name="Sasaki-Sekimoto Y."/>
            <person name="Seto Y."/>
            <person name="Wang Y."/>
            <person name="Wakatake T."/>
            <person name="Sakakibara H."/>
            <person name="Demura T."/>
            <person name="Yamaguchi S."/>
            <person name="Yoneyama K."/>
            <person name="Manabe R.I."/>
            <person name="Nelson D.C."/>
            <person name="Schulman A.H."/>
            <person name="Timko M.P."/>
            <person name="dePamphilis C.W."/>
            <person name="Choi D."/>
            <person name="Shirasu K."/>
        </authorList>
    </citation>
    <scope>NUCLEOTIDE SEQUENCE [LARGE SCALE GENOMIC DNA]</scope>
    <source>
        <strain evidence="2">cv. UVA1</strain>
    </source>
</reference>
<evidence type="ECO:0000313" key="1">
    <source>
        <dbReference type="EMBL" id="GER27123.1"/>
    </source>
</evidence>
<accession>A0A5A7P2S2</accession>
<dbReference type="EMBL" id="BKCP01001558">
    <property type="protein sequence ID" value="GER27123.1"/>
    <property type="molecule type" value="Genomic_DNA"/>
</dbReference>
<organism evidence="1 2">
    <name type="scientific">Striga asiatica</name>
    <name type="common">Asiatic witchweed</name>
    <name type="synonym">Buchnera asiatica</name>
    <dbReference type="NCBI Taxonomy" id="4170"/>
    <lineage>
        <taxon>Eukaryota</taxon>
        <taxon>Viridiplantae</taxon>
        <taxon>Streptophyta</taxon>
        <taxon>Embryophyta</taxon>
        <taxon>Tracheophyta</taxon>
        <taxon>Spermatophyta</taxon>
        <taxon>Magnoliopsida</taxon>
        <taxon>eudicotyledons</taxon>
        <taxon>Gunneridae</taxon>
        <taxon>Pentapetalae</taxon>
        <taxon>asterids</taxon>
        <taxon>lamiids</taxon>
        <taxon>Lamiales</taxon>
        <taxon>Orobanchaceae</taxon>
        <taxon>Buchnereae</taxon>
        <taxon>Striga</taxon>
    </lineage>
</organism>